<dbReference type="PANTHER" id="PTHR30094">
    <property type="entry name" value="BIFUNCTIONAL GLUTATHIONYLSPERMIDINE SYNTHETASE/AMIDASE-RELATED"/>
    <property type="match status" value="1"/>
</dbReference>
<gene>
    <name evidence="8" type="ORF">C4B63_11g491</name>
</gene>
<dbReference type="VEuPathDB" id="TriTrypDB:C4B63_11g491"/>
<dbReference type="GO" id="GO:0046872">
    <property type="term" value="F:metal ion binding"/>
    <property type="evidence" value="ECO:0007669"/>
    <property type="project" value="UniProtKB-KW"/>
</dbReference>
<feature type="domain" description="Peptidase C51" evidence="7">
    <location>
        <begin position="51"/>
        <end position="197"/>
    </location>
</feature>
<dbReference type="VEuPathDB" id="TriTrypDB:TCDM_08300"/>
<dbReference type="VEuPathDB" id="TriTrypDB:Tc_MARK_5128"/>
<keyword evidence="4" id="KW-0547">Nucleotide-binding</keyword>
<dbReference type="InterPro" id="IPR051705">
    <property type="entry name" value="Gsp_Synthetase/Amidase"/>
</dbReference>
<proteinExistence type="inferred from homology"/>
<comment type="caution">
    <text evidence="8">The sequence shown here is derived from an EMBL/GenBank/DDBJ whole genome shotgun (WGS) entry which is preliminary data.</text>
</comment>
<dbReference type="PROSITE" id="PS50911">
    <property type="entry name" value="CHAP"/>
    <property type="match status" value="1"/>
</dbReference>
<evidence type="ECO:0000259" key="7">
    <source>
        <dbReference type="PROSITE" id="PS50911"/>
    </source>
</evidence>
<dbReference type="Gene3D" id="3.30.1490.330">
    <property type="match status" value="1"/>
</dbReference>
<dbReference type="VEuPathDB" id="TriTrypDB:ECC02_002337"/>
<reference evidence="8 9" key="1">
    <citation type="journal article" date="2018" name="Microb. Genom.">
        <title>Expanding an expanded genome: long-read sequencing of Trypanosoma cruzi.</title>
        <authorList>
            <person name="Berna L."/>
            <person name="Rodriguez M."/>
            <person name="Chiribao M.L."/>
            <person name="Parodi-Talice A."/>
            <person name="Pita S."/>
            <person name="Rijo G."/>
            <person name="Alvarez-Valin F."/>
            <person name="Robello C."/>
        </authorList>
    </citation>
    <scope>NUCLEOTIDE SEQUENCE [LARGE SCALE GENOMIC DNA]</scope>
    <source>
        <strain evidence="8 9">Dm28c</strain>
    </source>
</reference>
<evidence type="ECO:0000313" key="8">
    <source>
        <dbReference type="EMBL" id="PWU98622.1"/>
    </source>
</evidence>
<dbReference type="VEuPathDB" id="TriTrypDB:TcG_06582"/>
<dbReference type="Proteomes" id="UP000246121">
    <property type="component" value="Unassembled WGS sequence"/>
</dbReference>
<dbReference type="Gene3D" id="3.90.1720.10">
    <property type="entry name" value="endopeptidase domain like (from Nostoc punctiforme)"/>
    <property type="match status" value="1"/>
</dbReference>
<dbReference type="VEuPathDB" id="TriTrypDB:TcCLB.509099.50"/>
<dbReference type="Pfam" id="PF03738">
    <property type="entry name" value="GSP_synth"/>
    <property type="match status" value="1"/>
</dbReference>
<evidence type="ECO:0000256" key="2">
    <source>
        <dbReference type="ARBA" id="ARBA00022598"/>
    </source>
</evidence>
<sequence length="736" mass="83305">MDNTDKQRGVHASETEHVSFGGLIGVTDCGVPVFSNGEKKFFGERISLTPDCRRIEAATPTTVIGTYDTLGYKWLCLEFARRYLLMTKGVWLASVPTAEDIWEIEEIATSVPTGTPVPVEREKHGDTTNMPSVGDLLVWSRTEDSPYGHLAVVTHASDNGVCVAEQNYEFKRWQQGKNYSRRFDCEKREDGVTVFVGETHLLGWVIIKAPPYDFSLGDLPDKYRHIIGPGHIVRRHLEKDVLLPWLNPSQRCDFFLKRTLTVGGYMGEDAVAEVHSVPDGFYMMDYDMWCRFRFATKNLHAVAVEATRLILNSRDSEALLVQYFGLPKELHLQLRRSFETIPSMCGRFDFGYDGKEIIMLAYNCDSSAAMLECGDTQEKFARHYGVELGTSTGSFLYSRIANYFNCLIQNEFLCPHHKIVHFMIDDDDEERYTALYVMNAAESAGFRAKLCVKLSGFRFGSTAGEVDRDASTTERRSVVDLENEEVLLVWKTWAWDTVLQQYVEQRTQEGHGVSTKPTLSDILLNEHIRVLEPLWKAVTGSKAILPFMYAAAPHHPNMVPASFYRTKEIISAPYLKKPVSGRSGKSMTMYDTEEDPEGVAVAPHTAAAPVLGRPISAVLFDDAPAGAHRVPFDNIQENLTGRLFDSVVVYQSRVFLTRYEKKYSPIFCGWNVGGEFGGVIVREELSIIRNFQALSYRRAWCGSTFHRTPCRRARHLGKLIPLHLFIYLLLRHLFAA</sequence>
<keyword evidence="6" id="KW-0460">Magnesium</keyword>
<evidence type="ECO:0000256" key="3">
    <source>
        <dbReference type="ARBA" id="ARBA00022723"/>
    </source>
</evidence>
<dbReference type="InterPro" id="IPR016185">
    <property type="entry name" value="PreATP-grasp_dom_sf"/>
</dbReference>
<evidence type="ECO:0000313" key="9">
    <source>
        <dbReference type="Proteomes" id="UP000246121"/>
    </source>
</evidence>
<dbReference type="SUPFAM" id="SSF54001">
    <property type="entry name" value="Cysteine proteinases"/>
    <property type="match status" value="1"/>
</dbReference>
<dbReference type="EMBL" id="PRFA01000011">
    <property type="protein sequence ID" value="PWU98622.1"/>
    <property type="molecule type" value="Genomic_DNA"/>
</dbReference>
<dbReference type="VEuPathDB" id="TriTrypDB:TcCLB.508479.110"/>
<dbReference type="GO" id="GO:0005524">
    <property type="term" value="F:ATP binding"/>
    <property type="evidence" value="ECO:0007669"/>
    <property type="project" value="UniProtKB-KW"/>
</dbReference>
<keyword evidence="2" id="KW-0436">Ligase</keyword>
<dbReference type="VEuPathDB" id="TriTrypDB:TcBrA4_0081830"/>
<dbReference type="VEuPathDB" id="TriTrypDB:TcCL_NonESM07822"/>
<evidence type="ECO:0000256" key="5">
    <source>
        <dbReference type="ARBA" id="ARBA00022840"/>
    </source>
</evidence>
<keyword evidence="5" id="KW-0067">ATP-binding</keyword>
<protein>
    <submittedName>
        <fullName evidence="8">Trypanothione synthetase</fullName>
    </submittedName>
</protein>
<organism evidence="8 9">
    <name type="scientific">Trypanosoma cruzi</name>
    <dbReference type="NCBI Taxonomy" id="5693"/>
    <lineage>
        <taxon>Eukaryota</taxon>
        <taxon>Discoba</taxon>
        <taxon>Euglenozoa</taxon>
        <taxon>Kinetoplastea</taxon>
        <taxon>Metakinetoplastina</taxon>
        <taxon>Trypanosomatida</taxon>
        <taxon>Trypanosomatidae</taxon>
        <taxon>Trypanosoma</taxon>
        <taxon>Schizotrypanum</taxon>
    </lineage>
</organism>
<evidence type="ECO:0000256" key="6">
    <source>
        <dbReference type="ARBA" id="ARBA00022842"/>
    </source>
</evidence>
<dbReference type="VEuPathDB" id="TriTrypDB:TcYC6_0076460"/>
<dbReference type="VEuPathDB" id="TriTrypDB:BCY84_13617"/>
<dbReference type="InterPro" id="IPR005494">
    <property type="entry name" value="GSPS_pre-ATP-grasp-like_dom"/>
</dbReference>
<dbReference type="PANTHER" id="PTHR30094:SF17">
    <property type="entry name" value="SYNTHETASE, PUTATIVE-RELATED"/>
    <property type="match status" value="1"/>
</dbReference>
<dbReference type="AlphaFoldDB" id="A0A2V2VT50"/>
<accession>A0A2V2VT50</accession>
<dbReference type="VEuPathDB" id="TriTrypDB:C3747_45g92"/>
<keyword evidence="3" id="KW-0479">Metal-binding</keyword>
<dbReference type="Pfam" id="PF05257">
    <property type="entry name" value="CHAP"/>
    <property type="match status" value="1"/>
</dbReference>
<dbReference type="SUPFAM" id="SSF52440">
    <property type="entry name" value="PreATP-grasp domain"/>
    <property type="match status" value="1"/>
</dbReference>
<dbReference type="InterPro" id="IPR038765">
    <property type="entry name" value="Papain-like_cys_pep_sf"/>
</dbReference>
<evidence type="ECO:0000256" key="1">
    <source>
        <dbReference type="ARBA" id="ARBA00008227"/>
    </source>
</evidence>
<dbReference type="VEuPathDB" id="TriTrypDB:TCSYLVIO_006427"/>
<dbReference type="GO" id="GO:0016874">
    <property type="term" value="F:ligase activity"/>
    <property type="evidence" value="ECO:0007669"/>
    <property type="project" value="UniProtKB-KW"/>
</dbReference>
<comment type="similarity">
    <text evidence="1">In the C-terminal section; belongs to the glutathionylspermidine synthase preATP-grasp family.</text>
</comment>
<evidence type="ECO:0000256" key="4">
    <source>
        <dbReference type="ARBA" id="ARBA00022741"/>
    </source>
</evidence>
<dbReference type="InterPro" id="IPR007921">
    <property type="entry name" value="CHAP_dom"/>
</dbReference>
<name>A0A2V2VT50_TRYCR</name>
<dbReference type="SUPFAM" id="SSF56059">
    <property type="entry name" value="Glutathione synthetase ATP-binding domain-like"/>
    <property type="match status" value="1"/>
</dbReference>